<evidence type="ECO:0000256" key="8">
    <source>
        <dbReference type="ARBA" id="ARBA00023186"/>
    </source>
</evidence>
<dbReference type="InterPro" id="IPR008971">
    <property type="entry name" value="HSP40/DnaJ_pept-bd"/>
</dbReference>
<feature type="binding site" evidence="11">
    <location>
        <position position="204"/>
    </location>
    <ligand>
        <name>Zn(2+)</name>
        <dbReference type="ChEBI" id="CHEBI:29105"/>
        <label>1</label>
    </ligand>
</feature>
<dbReference type="Gene3D" id="2.60.260.20">
    <property type="entry name" value="Urease metallochaperone UreE, N-terminal domain"/>
    <property type="match status" value="2"/>
</dbReference>
<keyword evidence="6 11" id="KW-0862">Zinc</keyword>
<keyword evidence="4 11" id="KW-0677">Repeat</keyword>
<evidence type="ECO:0000256" key="9">
    <source>
        <dbReference type="ARBA" id="ARBA00061004"/>
    </source>
</evidence>
<dbReference type="CDD" id="cd10719">
    <property type="entry name" value="DnaJ_zf"/>
    <property type="match status" value="1"/>
</dbReference>
<organism evidence="15 16">
    <name type="scientific">Deinococcus budaensis</name>
    <dbReference type="NCBI Taxonomy" id="1665626"/>
    <lineage>
        <taxon>Bacteria</taxon>
        <taxon>Thermotogati</taxon>
        <taxon>Deinococcota</taxon>
        <taxon>Deinococci</taxon>
        <taxon>Deinococcales</taxon>
        <taxon>Deinococcaceae</taxon>
        <taxon>Deinococcus</taxon>
    </lineage>
</organism>
<proteinExistence type="inferred from homology"/>
<feature type="binding site" evidence="11">
    <location>
        <position position="161"/>
    </location>
    <ligand>
        <name>Zn(2+)</name>
        <dbReference type="ChEBI" id="CHEBI:29105"/>
        <label>2</label>
    </ligand>
</feature>
<feature type="zinc finger region" description="CR-type" evidence="12">
    <location>
        <begin position="130"/>
        <end position="213"/>
    </location>
</feature>
<comment type="subcellular location">
    <subcellularLocation>
        <location evidence="11">Cytoplasm</location>
    </subcellularLocation>
</comment>
<evidence type="ECO:0000313" key="16">
    <source>
        <dbReference type="Proteomes" id="UP000525389"/>
    </source>
</evidence>
<dbReference type="SUPFAM" id="SSF57938">
    <property type="entry name" value="DnaJ/Hsp40 cysteine-rich domain"/>
    <property type="match status" value="1"/>
</dbReference>
<feature type="domain" description="CR-type" evidence="14">
    <location>
        <begin position="130"/>
        <end position="213"/>
    </location>
</feature>
<dbReference type="Proteomes" id="UP000525389">
    <property type="component" value="Unassembled WGS sequence"/>
</dbReference>
<dbReference type="PROSITE" id="PS00636">
    <property type="entry name" value="DNAJ_1"/>
    <property type="match status" value="1"/>
</dbReference>
<dbReference type="CDD" id="cd06257">
    <property type="entry name" value="DnaJ"/>
    <property type="match status" value="1"/>
</dbReference>
<dbReference type="Gene3D" id="2.10.230.10">
    <property type="entry name" value="Heat shock protein DnaJ, cysteine-rich domain"/>
    <property type="match status" value="1"/>
</dbReference>
<dbReference type="InterPro" id="IPR002939">
    <property type="entry name" value="DnaJ_C"/>
</dbReference>
<dbReference type="FunFam" id="2.10.230.10:FF:000002">
    <property type="entry name" value="Molecular chaperone DnaJ"/>
    <property type="match status" value="1"/>
</dbReference>
<feature type="domain" description="J" evidence="13">
    <location>
        <begin position="2"/>
        <end position="66"/>
    </location>
</feature>
<evidence type="ECO:0000256" key="7">
    <source>
        <dbReference type="ARBA" id="ARBA00023016"/>
    </source>
</evidence>
<dbReference type="SUPFAM" id="SSF46565">
    <property type="entry name" value="Chaperone J-domain"/>
    <property type="match status" value="1"/>
</dbReference>
<keyword evidence="8 11" id="KW-0143">Chaperone</keyword>
<dbReference type="GO" id="GO:0005524">
    <property type="term" value="F:ATP binding"/>
    <property type="evidence" value="ECO:0007669"/>
    <property type="project" value="InterPro"/>
</dbReference>
<feature type="binding site" evidence="11">
    <location>
        <position position="146"/>
    </location>
    <ligand>
        <name>Zn(2+)</name>
        <dbReference type="ChEBI" id="CHEBI:29105"/>
        <label>1</label>
    </ligand>
</feature>
<evidence type="ECO:0000256" key="10">
    <source>
        <dbReference type="ARBA" id="ARBA00067609"/>
    </source>
</evidence>
<dbReference type="InterPro" id="IPR036410">
    <property type="entry name" value="HSP_DnaJ_Cys-rich_dom_sf"/>
</dbReference>
<dbReference type="PANTHER" id="PTHR43096:SF48">
    <property type="entry name" value="CHAPERONE PROTEIN DNAJ"/>
    <property type="match status" value="1"/>
</dbReference>
<comment type="caution">
    <text evidence="11">Lacks conserved residue(s) required for the propagation of feature annotation.</text>
</comment>
<dbReference type="GO" id="GO:0031072">
    <property type="term" value="F:heat shock protein binding"/>
    <property type="evidence" value="ECO:0007669"/>
    <property type="project" value="InterPro"/>
</dbReference>
<evidence type="ECO:0000256" key="12">
    <source>
        <dbReference type="PROSITE-ProRule" id="PRU00546"/>
    </source>
</evidence>
<dbReference type="FunFam" id="1.10.287.110:FF:000031">
    <property type="entry name" value="Molecular chaperone DnaJ"/>
    <property type="match status" value="1"/>
</dbReference>
<comment type="function">
    <text evidence="11">Participates actively in the response to hyperosmotic and heat shock by preventing the aggregation of stress-denatured proteins and by disaggregating proteins, also in an autonomous, DnaK-independent fashion. Unfolded proteins bind initially to DnaJ; upon interaction with the DnaJ-bound protein, DnaK hydrolyzes its bound ATP, resulting in the formation of a stable complex. GrpE releases ADP from DnaK; ATP binding to DnaK triggers the release of the substrate protein, thus completing the reaction cycle. Several rounds of ATP-dependent interactions between DnaJ, DnaK and GrpE are required for fully efficient folding. Also involved, together with DnaK and GrpE, in the DNA replication of plasmids through activation of initiation proteins.</text>
</comment>
<comment type="domain">
    <text evidence="11">The J domain is necessary and sufficient to stimulate DnaK ATPase activity. Zinc center 1 plays an important role in the autonomous, DnaK-independent chaperone activity of DnaJ. Zinc center 2 is essential for interaction with DnaK and for DnaJ activity.</text>
</comment>
<protein>
    <recommendedName>
        <fullName evidence="10 11">Chaperone protein DnaJ</fullName>
    </recommendedName>
</protein>
<evidence type="ECO:0000259" key="13">
    <source>
        <dbReference type="PROSITE" id="PS50076"/>
    </source>
</evidence>
<evidence type="ECO:0000256" key="11">
    <source>
        <dbReference type="HAMAP-Rule" id="MF_01152"/>
    </source>
</evidence>
<keyword evidence="7 11" id="KW-0346">Stress response</keyword>
<dbReference type="InterPro" id="IPR012724">
    <property type="entry name" value="DnaJ"/>
</dbReference>
<dbReference type="PROSITE" id="PS51188">
    <property type="entry name" value="ZF_CR"/>
    <property type="match status" value="1"/>
</dbReference>
<dbReference type="GO" id="GO:0005737">
    <property type="term" value="C:cytoplasm"/>
    <property type="evidence" value="ECO:0007669"/>
    <property type="project" value="UniProtKB-SubCell"/>
</dbReference>
<evidence type="ECO:0000256" key="1">
    <source>
        <dbReference type="ARBA" id="ARBA00022490"/>
    </source>
</evidence>
<feature type="binding site" evidence="11">
    <location>
        <position position="190"/>
    </location>
    <ligand>
        <name>Zn(2+)</name>
        <dbReference type="ChEBI" id="CHEBI:29105"/>
        <label>2</label>
    </ligand>
</feature>
<dbReference type="AlphaFoldDB" id="A0A7W8LQP7"/>
<comment type="cofactor">
    <cofactor evidence="11">
        <name>Zn(2+)</name>
        <dbReference type="ChEBI" id="CHEBI:29105"/>
    </cofactor>
    <text evidence="11">Binds 2 Zn(2+) ions per monomer.</text>
</comment>
<dbReference type="EMBL" id="JACHFN010000008">
    <property type="protein sequence ID" value="MBB5234964.1"/>
    <property type="molecule type" value="Genomic_DNA"/>
</dbReference>
<keyword evidence="3 11" id="KW-0479">Metal-binding</keyword>
<name>A0A7W8LQP7_9DEIO</name>
<dbReference type="Pfam" id="PF00226">
    <property type="entry name" value="DnaJ"/>
    <property type="match status" value="1"/>
</dbReference>
<dbReference type="NCBIfam" id="NF010885">
    <property type="entry name" value="PRK14292.1"/>
    <property type="match status" value="1"/>
</dbReference>
<dbReference type="GO" id="GO:0008270">
    <property type="term" value="F:zinc ion binding"/>
    <property type="evidence" value="ECO:0007669"/>
    <property type="project" value="UniProtKB-UniRule"/>
</dbReference>
<gene>
    <name evidence="11" type="primary">dnaJ</name>
    <name evidence="15" type="ORF">HNQ09_002407</name>
</gene>
<feature type="binding site" evidence="11">
    <location>
        <position position="201"/>
    </location>
    <ligand>
        <name>Zn(2+)</name>
        <dbReference type="ChEBI" id="CHEBI:29105"/>
        <label>1</label>
    </ligand>
</feature>
<evidence type="ECO:0000256" key="2">
    <source>
        <dbReference type="ARBA" id="ARBA00022705"/>
    </source>
</evidence>
<dbReference type="PANTHER" id="PTHR43096">
    <property type="entry name" value="DNAJ HOMOLOG 1, MITOCHONDRIAL-RELATED"/>
    <property type="match status" value="1"/>
</dbReference>
<keyword evidence="5 11" id="KW-0863">Zinc-finger</keyword>
<comment type="subunit">
    <text evidence="11">Homodimer.</text>
</comment>
<dbReference type="InterPro" id="IPR001623">
    <property type="entry name" value="DnaJ_domain"/>
</dbReference>
<keyword evidence="2 11" id="KW-0235">DNA replication</keyword>
<dbReference type="HAMAP" id="MF_01152">
    <property type="entry name" value="DnaJ"/>
    <property type="match status" value="1"/>
</dbReference>
<dbReference type="SUPFAM" id="SSF49493">
    <property type="entry name" value="HSP40/DnaJ peptide-binding domain"/>
    <property type="match status" value="2"/>
</dbReference>
<evidence type="ECO:0000313" key="15">
    <source>
        <dbReference type="EMBL" id="MBB5234964.1"/>
    </source>
</evidence>
<dbReference type="InterPro" id="IPR018253">
    <property type="entry name" value="DnaJ_domain_CS"/>
</dbReference>
<dbReference type="NCBIfam" id="NF008035">
    <property type="entry name" value="PRK10767.1"/>
    <property type="match status" value="1"/>
</dbReference>
<dbReference type="FunFam" id="2.60.260.20:FF:000005">
    <property type="entry name" value="Chaperone protein dnaJ 1, mitochondrial"/>
    <property type="match status" value="1"/>
</dbReference>
<keyword evidence="1 11" id="KW-0963">Cytoplasm</keyword>
<accession>A0A7W8LQP7</accession>
<feature type="binding site" evidence="11">
    <location>
        <position position="187"/>
    </location>
    <ligand>
        <name>Zn(2+)</name>
        <dbReference type="ChEBI" id="CHEBI:29105"/>
        <label>2</label>
    </ligand>
</feature>
<reference evidence="15 16" key="1">
    <citation type="submission" date="2020-08" db="EMBL/GenBank/DDBJ databases">
        <title>Genomic Encyclopedia of Type Strains, Phase IV (KMG-IV): sequencing the most valuable type-strain genomes for metagenomic binning, comparative biology and taxonomic classification.</title>
        <authorList>
            <person name="Goeker M."/>
        </authorList>
    </citation>
    <scope>NUCLEOTIDE SEQUENCE [LARGE SCALE GENOMIC DNA]</scope>
    <source>
        <strain evidence="15 16">DSM 101791</strain>
    </source>
</reference>
<dbReference type="InterPro" id="IPR001305">
    <property type="entry name" value="HSP_DnaJ_Cys-rich_dom"/>
</dbReference>
<dbReference type="PROSITE" id="PS50076">
    <property type="entry name" value="DNAJ_2"/>
    <property type="match status" value="1"/>
</dbReference>
<keyword evidence="16" id="KW-1185">Reference proteome</keyword>
<evidence type="ECO:0000256" key="3">
    <source>
        <dbReference type="ARBA" id="ARBA00022723"/>
    </source>
</evidence>
<evidence type="ECO:0000256" key="6">
    <source>
        <dbReference type="ARBA" id="ARBA00022833"/>
    </source>
</evidence>
<dbReference type="CDD" id="cd10747">
    <property type="entry name" value="DnaJ_C"/>
    <property type="match status" value="1"/>
</dbReference>
<comment type="caution">
    <text evidence="15">The sequence shown here is derived from an EMBL/GenBank/DDBJ whole genome shotgun (WGS) entry which is preliminary data.</text>
</comment>
<dbReference type="GO" id="GO:0006260">
    <property type="term" value="P:DNA replication"/>
    <property type="evidence" value="ECO:0007669"/>
    <property type="project" value="UniProtKB-KW"/>
</dbReference>
<dbReference type="GO" id="GO:0051082">
    <property type="term" value="F:unfolded protein binding"/>
    <property type="evidence" value="ECO:0007669"/>
    <property type="project" value="UniProtKB-UniRule"/>
</dbReference>
<comment type="similarity">
    <text evidence="9 11">Belongs to the DnaJ family.</text>
</comment>
<dbReference type="GO" id="GO:0009408">
    <property type="term" value="P:response to heat"/>
    <property type="evidence" value="ECO:0007669"/>
    <property type="project" value="InterPro"/>
</dbReference>
<evidence type="ECO:0000259" key="14">
    <source>
        <dbReference type="PROSITE" id="PS51188"/>
    </source>
</evidence>
<dbReference type="PRINTS" id="PR00625">
    <property type="entry name" value="JDOMAIN"/>
</dbReference>
<feature type="binding site" evidence="11">
    <location>
        <position position="164"/>
    </location>
    <ligand>
        <name>Zn(2+)</name>
        <dbReference type="ChEBI" id="CHEBI:29105"/>
        <label>2</label>
    </ligand>
</feature>
<dbReference type="InterPro" id="IPR036869">
    <property type="entry name" value="J_dom_sf"/>
</dbReference>
<dbReference type="SMART" id="SM00271">
    <property type="entry name" value="DnaJ"/>
    <property type="match status" value="1"/>
</dbReference>
<dbReference type="RefSeq" id="WP_184029501.1">
    <property type="nucleotide sequence ID" value="NZ_JACHFN010000008.1"/>
</dbReference>
<dbReference type="Pfam" id="PF00684">
    <property type="entry name" value="DnaJ_CXXCXGXG"/>
    <property type="match status" value="1"/>
</dbReference>
<dbReference type="GO" id="GO:0042026">
    <property type="term" value="P:protein refolding"/>
    <property type="evidence" value="ECO:0007669"/>
    <property type="project" value="TreeGrafter"/>
</dbReference>
<evidence type="ECO:0000256" key="4">
    <source>
        <dbReference type="ARBA" id="ARBA00022737"/>
    </source>
</evidence>
<sequence length="375" mass="40128">MDYYELLSVSRTASADEIKSSYRKLALKFHPDRNKEAGAAEQFAKINEAYAVLSDPEKRAHYDRFGSAPGAGMPGGDPFGGMGGAGFDPMDIFEQLFGGAVGGRGGRRGPARGDDLETEARVTLLQARAGEEIEVEVDRLTSCEHCHGSRTEPGGKPPKTCATCGGAGAVRAQARTIFGVVETQQPCPTCRGEGQTIQDPCTVCKGRGRTLKAETVKVKLPRGIDEGYRIRVAGMGHEGPGGPGDLYVHIEMEPHPELRREQEHLIHTAQIGFAQAVLGSQITVPTLDGPQVVEVKAGTQHGDLHRLRGQGLPRLQGSGMGDLIVEYEIVVPKPAQLSPEAREALHAYARAVGDEVNEHREGLLGKVGKLFGRGD</sequence>
<dbReference type="Gene3D" id="1.10.287.110">
    <property type="entry name" value="DnaJ domain"/>
    <property type="match status" value="1"/>
</dbReference>
<feature type="binding site" evidence="11">
    <location>
        <position position="143"/>
    </location>
    <ligand>
        <name>Zn(2+)</name>
        <dbReference type="ChEBI" id="CHEBI:29105"/>
        <label>1</label>
    </ligand>
</feature>
<dbReference type="Pfam" id="PF01556">
    <property type="entry name" value="DnaJ_C"/>
    <property type="match status" value="1"/>
</dbReference>
<evidence type="ECO:0000256" key="5">
    <source>
        <dbReference type="ARBA" id="ARBA00022771"/>
    </source>
</evidence>